<dbReference type="EMBL" id="WHJC01000492">
    <property type="protein sequence ID" value="MPQ45192.1"/>
    <property type="molecule type" value="Genomic_DNA"/>
</dbReference>
<name>A0A6I1MSQ5_9CLOT</name>
<dbReference type="Proteomes" id="UP000430345">
    <property type="component" value="Unassembled WGS sequence"/>
</dbReference>
<sequence>MNKNKIISLGLSISLFTGVLTTLQNTNKINVYANENHINIDLDLINNYEIEEEISIEEVLFNMNENLLEETLPNKERISYAALLKIASKIPAILKKADIVVDLKKFTNKFNSLSLKNNKTGWFIQKDRGNNTHGGSAYKLFDKKGFRKATLDKNGKILRE</sequence>
<gene>
    <name evidence="1" type="ORF">GBZ86_15865</name>
</gene>
<evidence type="ECO:0000313" key="2">
    <source>
        <dbReference type="Proteomes" id="UP000430345"/>
    </source>
</evidence>
<comment type="caution">
    <text evidence="1">The sequence shown here is derived from an EMBL/GenBank/DDBJ whole genome shotgun (WGS) entry which is preliminary data.</text>
</comment>
<dbReference type="RefSeq" id="WP_152892263.1">
    <property type="nucleotide sequence ID" value="NZ_WHJC01000492.1"/>
</dbReference>
<evidence type="ECO:0000313" key="1">
    <source>
        <dbReference type="EMBL" id="MPQ45192.1"/>
    </source>
</evidence>
<keyword evidence="2" id="KW-1185">Reference proteome</keyword>
<dbReference type="AlphaFoldDB" id="A0A6I1MSQ5"/>
<organism evidence="1 2">
    <name type="scientific">Clostridium tarantellae</name>
    <dbReference type="NCBI Taxonomy" id="39493"/>
    <lineage>
        <taxon>Bacteria</taxon>
        <taxon>Bacillati</taxon>
        <taxon>Bacillota</taxon>
        <taxon>Clostridia</taxon>
        <taxon>Eubacteriales</taxon>
        <taxon>Clostridiaceae</taxon>
        <taxon>Clostridium</taxon>
    </lineage>
</organism>
<proteinExistence type="predicted"/>
<reference evidence="1 2" key="1">
    <citation type="submission" date="2019-10" db="EMBL/GenBank/DDBJ databases">
        <title>The Genome Sequence of Clostridium tarantellae Isolated from Fish Brain.</title>
        <authorList>
            <person name="Bano L."/>
            <person name="Kiel M."/>
            <person name="Sales G."/>
            <person name="Doxey A.C."/>
            <person name="Mansfield M.J."/>
            <person name="Schiavone M."/>
            <person name="Rossetto O."/>
            <person name="Pirazzini M."/>
            <person name="Dobrindt U."/>
            <person name="Montecucco C."/>
        </authorList>
    </citation>
    <scope>NUCLEOTIDE SEQUENCE [LARGE SCALE GENOMIC DNA]</scope>
    <source>
        <strain evidence="1 2">DSM 3997</strain>
    </source>
</reference>
<protein>
    <submittedName>
        <fullName evidence="1">Uncharacterized protein</fullName>
    </submittedName>
</protein>
<accession>A0A6I1MSQ5</accession>
<dbReference type="OrthoDB" id="2051413at2"/>